<protein>
    <recommendedName>
        <fullName evidence="3">DUF7730 domain-containing protein</fullName>
    </recommendedName>
</protein>
<evidence type="ECO:0000259" key="3">
    <source>
        <dbReference type="Pfam" id="PF24864"/>
    </source>
</evidence>
<feature type="region of interest" description="Disordered" evidence="2">
    <location>
        <begin position="1"/>
        <end position="47"/>
    </location>
</feature>
<sequence>MASHGSTPRSRSPSSTSSDSSDTTMLDAPPLTPAQPRPASHGNHPSAAEGFTKDASFSLLLSLPRELRDKVYFYALTSALPFWWPTPQTPTRHSLALGLLTTSRQVYEEAAPILYQYNKFLFTHPSDCNIFRVVASPKYSAQITTVYFRIRDKDHRLWTAYLGSKVQERSLKHDLPKLKNLWIFLRCSHVGAPFMFGGHGVLGLPAALAAQVQVVQNALGQQVQALQQQVHNLQQSMAAVVQLGNVNGQPATAGPVQPVQPAAINGMQPLPPPPPPNNNNIPPPPPPPPAMPFFTFANAGLNLHQQLPHQQQPHNGNHHHPPPPPLPPAHGTQNNPPNPGLLTQAMLAAQHQHPPFYASFMRWERELGLENICLSLQETRPKDADVKVVCIMRVPKPEVGRLARLYPEELQVDRAGDARTRFRRLHGVDVSLEVSGFEIPAS</sequence>
<feature type="region of interest" description="Disordered" evidence="2">
    <location>
        <begin position="251"/>
        <end position="293"/>
    </location>
</feature>
<feature type="domain" description="DUF7730" evidence="3">
    <location>
        <begin position="93"/>
        <end position="169"/>
    </location>
</feature>
<dbReference type="EMBL" id="ML977636">
    <property type="protein sequence ID" value="KAF1995632.1"/>
    <property type="molecule type" value="Genomic_DNA"/>
</dbReference>
<feature type="region of interest" description="Disordered" evidence="2">
    <location>
        <begin position="308"/>
        <end position="341"/>
    </location>
</feature>
<dbReference type="InterPro" id="IPR056632">
    <property type="entry name" value="DUF7730"/>
</dbReference>
<dbReference type="Proteomes" id="UP000799779">
    <property type="component" value="Unassembled WGS sequence"/>
</dbReference>
<keyword evidence="5" id="KW-1185">Reference proteome</keyword>
<dbReference type="InterPro" id="IPR038883">
    <property type="entry name" value="AN11006-like"/>
</dbReference>
<feature type="compositionally biased region" description="Pro residues" evidence="2">
    <location>
        <begin position="269"/>
        <end position="291"/>
    </location>
</feature>
<accession>A0A6A5W137</accession>
<keyword evidence="1" id="KW-0175">Coiled coil</keyword>
<dbReference type="OrthoDB" id="62952at2759"/>
<dbReference type="Pfam" id="PF24864">
    <property type="entry name" value="DUF7730"/>
    <property type="match status" value="1"/>
</dbReference>
<evidence type="ECO:0000313" key="4">
    <source>
        <dbReference type="EMBL" id="KAF1995632.1"/>
    </source>
</evidence>
<dbReference type="AlphaFoldDB" id="A0A6A5W137"/>
<proteinExistence type="predicted"/>
<reference evidence="4" key="1">
    <citation type="journal article" date="2020" name="Stud. Mycol.">
        <title>101 Dothideomycetes genomes: a test case for predicting lifestyles and emergence of pathogens.</title>
        <authorList>
            <person name="Haridas S."/>
            <person name="Albert R."/>
            <person name="Binder M."/>
            <person name="Bloem J."/>
            <person name="Labutti K."/>
            <person name="Salamov A."/>
            <person name="Andreopoulos B."/>
            <person name="Baker S."/>
            <person name="Barry K."/>
            <person name="Bills G."/>
            <person name="Bluhm B."/>
            <person name="Cannon C."/>
            <person name="Castanera R."/>
            <person name="Culley D."/>
            <person name="Daum C."/>
            <person name="Ezra D."/>
            <person name="Gonzalez J."/>
            <person name="Henrissat B."/>
            <person name="Kuo A."/>
            <person name="Liang C."/>
            <person name="Lipzen A."/>
            <person name="Lutzoni F."/>
            <person name="Magnuson J."/>
            <person name="Mondo S."/>
            <person name="Nolan M."/>
            <person name="Ohm R."/>
            <person name="Pangilinan J."/>
            <person name="Park H.-J."/>
            <person name="Ramirez L."/>
            <person name="Alfaro M."/>
            <person name="Sun H."/>
            <person name="Tritt A."/>
            <person name="Yoshinaga Y."/>
            <person name="Zwiers L.-H."/>
            <person name="Turgeon B."/>
            <person name="Goodwin S."/>
            <person name="Spatafora J."/>
            <person name="Crous P."/>
            <person name="Grigoriev I."/>
        </authorList>
    </citation>
    <scope>NUCLEOTIDE SEQUENCE</scope>
    <source>
        <strain evidence="4">CBS 123094</strain>
    </source>
</reference>
<gene>
    <name evidence="4" type="ORF">P154DRAFT_526208</name>
</gene>
<evidence type="ECO:0000256" key="2">
    <source>
        <dbReference type="SAM" id="MobiDB-lite"/>
    </source>
</evidence>
<evidence type="ECO:0000313" key="5">
    <source>
        <dbReference type="Proteomes" id="UP000799779"/>
    </source>
</evidence>
<organism evidence="4 5">
    <name type="scientific">Amniculicola lignicola CBS 123094</name>
    <dbReference type="NCBI Taxonomy" id="1392246"/>
    <lineage>
        <taxon>Eukaryota</taxon>
        <taxon>Fungi</taxon>
        <taxon>Dikarya</taxon>
        <taxon>Ascomycota</taxon>
        <taxon>Pezizomycotina</taxon>
        <taxon>Dothideomycetes</taxon>
        <taxon>Pleosporomycetidae</taxon>
        <taxon>Pleosporales</taxon>
        <taxon>Amniculicolaceae</taxon>
        <taxon>Amniculicola</taxon>
    </lineage>
</organism>
<feature type="compositionally biased region" description="Low complexity" evidence="2">
    <location>
        <begin position="1"/>
        <end position="24"/>
    </location>
</feature>
<evidence type="ECO:0000256" key="1">
    <source>
        <dbReference type="SAM" id="Coils"/>
    </source>
</evidence>
<dbReference type="PANTHER" id="PTHR42085:SF1">
    <property type="entry name" value="F-BOX DOMAIN-CONTAINING PROTEIN"/>
    <property type="match status" value="1"/>
</dbReference>
<name>A0A6A5W137_9PLEO</name>
<dbReference type="PANTHER" id="PTHR42085">
    <property type="entry name" value="F-BOX DOMAIN-CONTAINING PROTEIN"/>
    <property type="match status" value="1"/>
</dbReference>
<feature type="coiled-coil region" evidence="1">
    <location>
        <begin position="216"/>
        <end position="243"/>
    </location>
</feature>